<proteinExistence type="predicted"/>
<feature type="transmembrane region" description="Helical" evidence="1">
    <location>
        <begin position="102"/>
        <end position="120"/>
    </location>
</feature>
<name>A0A7S4Q6E4_9DINO</name>
<evidence type="ECO:0008006" key="3">
    <source>
        <dbReference type="Google" id="ProtNLM"/>
    </source>
</evidence>
<feature type="transmembrane region" description="Helical" evidence="1">
    <location>
        <begin position="57"/>
        <end position="82"/>
    </location>
</feature>
<feature type="transmembrane region" description="Helical" evidence="1">
    <location>
        <begin position="132"/>
        <end position="156"/>
    </location>
</feature>
<gene>
    <name evidence="2" type="ORF">AMON00008_LOCUS13477</name>
</gene>
<sequence>MAPIRECDAQRMERYTSYDLAILTPILFPLTAALVVQLLSWVFLWRERRQTNLSATILCGGELLVETFFGIFCLGSCVANFAERDYVGGTSACAFQAWYAGWYTFSQLPMLAALSAAVGYRESWGAGSLPSPSACAGVVFGCLAVGALVAALPFMGVSHFVFPKDYCMYDLQDTPFAMIFLLWFFVAAACVTLGPLRLAILRCVQGSGPEDTNVQILCIMAVVLFLWGWVVSAAIAVRGLAKGSVCSDDFATSSTVYGFSAVFLHVQQLANPVLYAVFWRRALSAPFVPWLGTSTTKVVEVSVQAQDASAGG</sequence>
<feature type="transmembrane region" description="Helical" evidence="1">
    <location>
        <begin position="216"/>
        <end position="237"/>
    </location>
</feature>
<reference evidence="2" key="1">
    <citation type="submission" date="2021-01" db="EMBL/GenBank/DDBJ databases">
        <authorList>
            <person name="Corre E."/>
            <person name="Pelletier E."/>
            <person name="Niang G."/>
            <person name="Scheremetjew M."/>
            <person name="Finn R."/>
            <person name="Kale V."/>
            <person name="Holt S."/>
            <person name="Cochrane G."/>
            <person name="Meng A."/>
            <person name="Brown T."/>
            <person name="Cohen L."/>
        </authorList>
    </citation>
    <scope>NUCLEOTIDE SEQUENCE</scope>
    <source>
        <strain evidence="2">CCMP3105</strain>
    </source>
</reference>
<dbReference type="EMBL" id="HBNR01020290">
    <property type="protein sequence ID" value="CAE4573858.1"/>
    <property type="molecule type" value="Transcribed_RNA"/>
</dbReference>
<feature type="transmembrane region" description="Helical" evidence="1">
    <location>
        <begin position="20"/>
        <end position="45"/>
    </location>
</feature>
<protein>
    <recommendedName>
        <fullName evidence="3">G-protein coupled receptors family 1 profile domain-containing protein</fullName>
    </recommendedName>
</protein>
<evidence type="ECO:0000256" key="1">
    <source>
        <dbReference type="SAM" id="Phobius"/>
    </source>
</evidence>
<organism evidence="2">
    <name type="scientific">Alexandrium monilatum</name>
    <dbReference type="NCBI Taxonomy" id="311494"/>
    <lineage>
        <taxon>Eukaryota</taxon>
        <taxon>Sar</taxon>
        <taxon>Alveolata</taxon>
        <taxon>Dinophyceae</taxon>
        <taxon>Gonyaulacales</taxon>
        <taxon>Pyrocystaceae</taxon>
        <taxon>Alexandrium</taxon>
    </lineage>
</organism>
<feature type="transmembrane region" description="Helical" evidence="1">
    <location>
        <begin position="257"/>
        <end position="278"/>
    </location>
</feature>
<dbReference type="Gene3D" id="1.20.1070.10">
    <property type="entry name" value="Rhodopsin 7-helix transmembrane proteins"/>
    <property type="match status" value="1"/>
</dbReference>
<keyword evidence="1" id="KW-0472">Membrane</keyword>
<evidence type="ECO:0000313" key="2">
    <source>
        <dbReference type="EMBL" id="CAE4573858.1"/>
    </source>
</evidence>
<dbReference type="AlphaFoldDB" id="A0A7S4Q6E4"/>
<feature type="transmembrane region" description="Helical" evidence="1">
    <location>
        <begin position="176"/>
        <end position="196"/>
    </location>
</feature>
<keyword evidence="1" id="KW-1133">Transmembrane helix</keyword>
<accession>A0A7S4Q6E4</accession>
<keyword evidence="1" id="KW-0812">Transmembrane</keyword>